<keyword evidence="6" id="KW-1185">Reference proteome</keyword>
<keyword evidence="1" id="KW-0812">Transmembrane</keyword>
<proteinExistence type="predicted"/>
<reference evidence="3 5" key="1">
    <citation type="journal article" date="2010" name="J. Bacteriol.">
        <title>Complete genome sequence of Halalkalicoccus jeotgali B3(T), an extremely halophilic archaeon.</title>
        <authorList>
            <person name="Roh S.W."/>
            <person name="Nam Y.D."/>
            <person name="Nam S.H."/>
            <person name="Choi S.H."/>
            <person name="Park H.S."/>
            <person name="Bae J.W."/>
        </authorList>
    </citation>
    <scope>NUCLEOTIDE SEQUENCE [LARGE SCALE GENOMIC DNA]</scope>
    <source>
        <strain evidence="3">B3</strain>
        <strain evidence="5">DSM 18796 / CECT 7217 / JCM 14584 / KCTC 4019 / B3</strain>
    </source>
</reference>
<dbReference type="Pfam" id="PF24035">
    <property type="entry name" value="DUF7344"/>
    <property type="match status" value="1"/>
</dbReference>
<dbReference type="Proteomes" id="UP000000390">
    <property type="component" value="Chromosome"/>
</dbReference>
<dbReference type="GeneID" id="9420338"/>
<evidence type="ECO:0000313" key="6">
    <source>
        <dbReference type="Proteomes" id="UP000011645"/>
    </source>
</evidence>
<keyword evidence="1" id="KW-0472">Membrane</keyword>
<feature type="transmembrane region" description="Helical" evidence="1">
    <location>
        <begin position="117"/>
        <end position="136"/>
    </location>
</feature>
<keyword evidence="1" id="KW-1133">Transmembrane helix</keyword>
<reference evidence="4 6" key="2">
    <citation type="journal article" date="2014" name="PLoS Genet.">
        <title>Phylogenetically driven sequencing of extremely halophilic archaea reveals strategies for static and dynamic osmo-response.</title>
        <authorList>
            <person name="Becker E.A."/>
            <person name="Seitzer P.M."/>
            <person name="Tritt A."/>
            <person name="Larsen D."/>
            <person name="Krusor M."/>
            <person name="Yao A.I."/>
            <person name="Wu D."/>
            <person name="Madern D."/>
            <person name="Eisen J.A."/>
            <person name="Darling A.E."/>
            <person name="Facciotti M.T."/>
        </authorList>
    </citation>
    <scope>NUCLEOTIDE SEQUENCE [LARGE SCALE GENOMIC DNA]</scope>
    <source>
        <strain evidence="4">B3</strain>
        <strain evidence="6">DSM 18796 / CECT 7217 / JCM 14584 / KCTC 4019 / B3</strain>
    </source>
</reference>
<evidence type="ECO:0000313" key="5">
    <source>
        <dbReference type="Proteomes" id="UP000000390"/>
    </source>
</evidence>
<dbReference type="AlphaFoldDB" id="D8J6V2"/>
<name>D8J6V2_HALJB</name>
<dbReference type="EMBL" id="AOHV01000024">
    <property type="protein sequence ID" value="ELY38001.1"/>
    <property type="molecule type" value="Genomic_DNA"/>
</dbReference>
<dbReference type="HOGENOM" id="CLU_093378_0_0_2"/>
<organism evidence="3 5">
    <name type="scientific">Halalkalicoccus jeotgali (strain DSM 18796 / CECT 7217 / JCM 14584 / KCTC 4019 / B3)</name>
    <dbReference type="NCBI Taxonomy" id="795797"/>
    <lineage>
        <taxon>Archaea</taxon>
        <taxon>Methanobacteriati</taxon>
        <taxon>Methanobacteriota</taxon>
        <taxon>Stenosarchaea group</taxon>
        <taxon>Halobacteria</taxon>
        <taxon>Halobacteriales</taxon>
        <taxon>Halococcaceae</taxon>
        <taxon>Halalkalicoccus</taxon>
    </lineage>
</organism>
<protein>
    <recommendedName>
        <fullName evidence="2">DUF7344 domain-containing protein</fullName>
    </recommendedName>
</protein>
<dbReference type="KEGG" id="hje:HacjB3_12620"/>
<dbReference type="EMBL" id="CP002062">
    <property type="protein sequence ID" value="ADJ15905.1"/>
    <property type="molecule type" value="Genomic_DNA"/>
</dbReference>
<dbReference type="OrthoDB" id="331021at2157"/>
<gene>
    <name evidence="3" type="ordered locus">HacjB3_12620</name>
    <name evidence="4" type="ORF">C497_07824</name>
</gene>
<dbReference type="eggNOG" id="arCOG03828">
    <property type="taxonomic scope" value="Archaea"/>
</dbReference>
<evidence type="ECO:0000256" key="1">
    <source>
        <dbReference type="SAM" id="Phobius"/>
    </source>
</evidence>
<evidence type="ECO:0000313" key="3">
    <source>
        <dbReference type="EMBL" id="ADJ15905.1"/>
    </source>
</evidence>
<dbReference type="InterPro" id="IPR055768">
    <property type="entry name" value="DUF7344"/>
</dbReference>
<feature type="domain" description="DUF7344" evidence="2">
    <location>
        <begin position="15"/>
        <end position="92"/>
    </location>
</feature>
<accession>D8J6V2</accession>
<dbReference type="RefSeq" id="WP_008415788.1">
    <property type="nucleotide sequence ID" value="NC_014297.1"/>
</dbReference>
<evidence type="ECO:0000259" key="2">
    <source>
        <dbReference type="Pfam" id="PF24035"/>
    </source>
</evidence>
<sequence length="171" mass="18580">MVTGSNQHLTEAQIHDVLRNDRRRAVISTLGDADGVAQIRDLADRIASTETGTTPPPQNARQSVYVSLHQTHLPKLDSLGVVEYDTDTNTVSLREEASEVAAYMGGAPGSTVHWARIYLALSVLGLVKTVVALLAIEPLTRAALVGALIMFVVMMGLAGYHVWLQRDRPLR</sequence>
<dbReference type="PATRIC" id="fig|795797.18.peg.2525"/>
<dbReference type="Proteomes" id="UP000011645">
    <property type="component" value="Unassembled WGS sequence"/>
</dbReference>
<dbReference type="STRING" id="795797.HacjB3_12620"/>
<evidence type="ECO:0000313" key="4">
    <source>
        <dbReference type="EMBL" id="ELY38001.1"/>
    </source>
</evidence>
<feature type="transmembrane region" description="Helical" evidence="1">
    <location>
        <begin position="142"/>
        <end position="163"/>
    </location>
</feature>